<reference evidence="1" key="1">
    <citation type="submission" date="2018-05" db="EMBL/GenBank/DDBJ databases">
        <authorList>
            <person name="Lanie J.A."/>
            <person name="Ng W.-L."/>
            <person name="Kazmierczak K.M."/>
            <person name="Andrzejewski T.M."/>
            <person name="Davidsen T.M."/>
            <person name="Wayne K.J."/>
            <person name="Tettelin H."/>
            <person name="Glass J.I."/>
            <person name="Rusch D."/>
            <person name="Podicherti R."/>
            <person name="Tsui H.-C.T."/>
            <person name="Winkler M.E."/>
        </authorList>
    </citation>
    <scope>NUCLEOTIDE SEQUENCE</scope>
</reference>
<dbReference type="AlphaFoldDB" id="A0A382BA44"/>
<sequence length="49" mass="5644">VNKDNWLIFGGEKSKRQNWTAQPGCNSVGTQNTQLHFMKHEAILVLYLK</sequence>
<feature type="non-terminal residue" evidence="1">
    <location>
        <position position="1"/>
    </location>
</feature>
<proteinExistence type="predicted"/>
<evidence type="ECO:0000313" key="1">
    <source>
        <dbReference type="EMBL" id="SVB10504.1"/>
    </source>
</evidence>
<dbReference type="EMBL" id="UINC01028825">
    <property type="protein sequence ID" value="SVB10504.1"/>
    <property type="molecule type" value="Genomic_DNA"/>
</dbReference>
<gene>
    <name evidence="1" type="ORF">METZ01_LOCUS163358</name>
</gene>
<protein>
    <submittedName>
        <fullName evidence="1">Uncharacterized protein</fullName>
    </submittedName>
</protein>
<organism evidence="1">
    <name type="scientific">marine metagenome</name>
    <dbReference type="NCBI Taxonomy" id="408172"/>
    <lineage>
        <taxon>unclassified sequences</taxon>
        <taxon>metagenomes</taxon>
        <taxon>ecological metagenomes</taxon>
    </lineage>
</organism>
<accession>A0A382BA44</accession>
<name>A0A382BA44_9ZZZZ</name>